<dbReference type="PATRIC" id="fig|698738.3.peg.2494"/>
<dbReference type="Proteomes" id="UP000032749">
    <property type="component" value="Chromosome"/>
</dbReference>
<evidence type="ECO:0000313" key="7">
    <source>
        <dbReference type="EMBL" id="CCK76588.1"/>
    </source>
</evidence>
<evidence type="ECO:0000256" key="1">
    <source>
        <dbReference type="ARBA" id="ARBA00001962"/>
    </source>
</evidence>
<proteinExistence type="inferred from homology"/>
<keyword evidence="4" id="KW-0520">NAD</keyword>
<feature type="domain" description="Fe-containing alcohol dehydrogenase-like C-terminal" evidence="6">
    <location>
        <begin position="203"/>
        <end position="393"/>
    </location>
</feature>
<comment type="similarity">
    <text evidence="2">Belongs to the iron-containing alcohol dehydrogenase family.</text>
</comment>
<dbReference type="SUPFAM" id="SSF56796">
    <property type="entry name" value="Dehydroquinate synthase-like"/>
    <property type="match status" value="1"/>
</dbReference>
<dbReference type="GO" id="GO:0046872">
    <property type="term" value="F:metal ion binding"/>
    <property type="evidence" value="ECO:0007669"/>
    <property type="project" value="InterPro"/>
</dbReference>
<dbReference type="PANTHER" id="PTHR11496:SF102">
    <property type="entry name" value="ALCOHOL DEHYDROGENASE 4"/>
    <property type="match status" value="1"/>
</dbReference>
<dbReference type="FunFam" id="3.40.50.1970:FF:000003">
    <property type="entry name" value="Alcohol dehydrogenase, iron-containing"/>
    <property type="match status" value="1"/>
</dbReference>
<dbReference type="GO" id="GO:0004022">
    <property type="term" value="F:alcohol dehydrogenase (NAD+) activity"/>
    <property type="evidence" value="ECO:0007669"/>
    <property type="project" value="TreeGrafter"/>
</dbReference>
<evidence type="ECO:0000313" key="8">
    <source>
        <dbReference type="Proteomes" id="UP000032749"/>
    </source>
</evidence>
<dbReference type="InterPro" id="IPR018211">
    <property type="entry name" value="ADH_Fe_CS"/>
</dbReference>
<dbReference type="STRING" id="698738.OLEAN_C24120"/>
<dbReference type="CDD" id="cd08189">
    <property type="entry name" value="Fe-ADH-like"/>
    <property type="match status" value="1"/>
</dbReference>
<keyword evidence="8" id="KW-1185">Reference proteome</keyword>
<evidence type="ECO:0000256" key="2">
    <source>
        <dbReference type="ARBA" id="ARBA00007358"/>
    </source>
</evidence>
<dbReference type="OrthoDB" id="9815791at2"/>
<dbReference type="InterPro" id="IPR001670">
    <property type="entry name" value="ADH_Fe/GldA"/>
</dbReference>
<dbReference type="PROSITE" id="PS00913">
    <property type="entry name" value="ADH_IRON_1"/>
    <property type="match status" value="1"/>
</dbReference>
<evidence type="ECO:0000259" key="6">
    <source>
        <dbReference type="Pfam" id="PF25137"/>
    </source>
</evidence>
<protein>
    <submittedName>
        <fullName evidence="7">Uncharacterized protein</fullName>
    </submittedName>
</protein>
<keyword evidence="3" id="KW-0560">Oxidoreductase</keyword>
<feature type="domain" description="Alcohol dehydrogenase iron-type/glycerol dehydrogenase GldA" evidence="5">
    <location>
        <begin position="38"/>
        <end position="192"/>
    </location>
</feature>
<evidence type="ECO:0000256" key="4">
    <source>
        <dbReference type="ARBA" id="ARBA00023027"/>
    </source>
</evidence>
<accession>R4YT13</accession>
<dbReference type="PROSITE" id="PS00060">
    <property type="entry name" value="ADH_IRON_2"/>
    <property type="match status" value="1"/>
</dbReference>
<gene>
    <name evidence="7" type="ORF">OLEAN_C24120</name>
</gene>
<dbReference type="Pfam" id="PF25137">
    <property type="entry name" value="ADH_Fe_C"/>
    <property type="match status" value="1"/>
</dbReference>
<dbReference type="PANTHER" id="PTHR11496">
    <property type="entry name" value="ALCOHOL DEHYDROGENASE"/>
    <property type="match status" value="1"/>
</dbReference>
<dbReference type="InterPro" id="IPR056798">
    <property type="entry name" value="ADH_Fe_C"/>
</dbReference>
<evidence type="ECO:0000256" key="3">
    <source>
        <dbReference type="ARBA" id="ARBA00023002"/>
    </source>
</evidence>
<dbReference type="FunFam" id="1.20.1090.10:FF:000001">
    <property type="entry name" value="Aldehyde-alcohol dehydrogenase"/>
    <property type="match status" value="1"/>
</dbReference>
<dbReference type="Pfam" id="PF00465">
    <property type="entry name" value="Fe-ADH"/>
    <property type="match status" value="1"/>
</dbReference>
<dbReference type="InterPro" id="IPR039697">
    <property type="entry name" value="Alcohol_dehydrogenase_Fe"/>
</dbReference>
<name>R4YT13_OLEAN</name>
<dbReference type="HOGENOM" id="CLU_007207_0_0_6"/>
<evidence type="ECO:0000259" key="5">
    <source>
        <dbReference type="Pfam" id="PF00465"/>
    </source>
</evidence>
<dbReference type="AlphaFoldDB" id="R4YT13"/>
<dbReference type="EMBL" id="FO203512">
    <property type="protein sequence ID" value="CCK76588.1"/>
    <property type="molecule type" value="Genomic_DNA"/>
</dbReference>
<dbReference type="KEGG" id="oai:OLEAN_C24120"/>
<dbReference type="Gene3D" id="1.20.1090.10">
    <property type="entry name" value="Dehydroquinate synthase-like - alpha domain"/>
    <property type="match status" value="1"/>
</dbReference>
<sequence length="399" mass="43565">MSLYTLYCRSFQFVLRASSYILPWRQPTIFTTNPSMVEQMKSMSISRVLIVSDQMIVKLGLMQPLLKNLDEQGINYHIFSDTVANPTISNIEAAAKVYQDTQCDSILAFGGGSPMDCAKGVGARLVRPNKSFAQLKGLLKVRRSLPPFFAVPTTSGTGSEATIAAVVTDDKTHEKYAVNDPSLVPHYALLDPLLTLGLPPFITATTGMDALTHAIEAYIGQSNTVNTKAAATEASQLIASNLFIAYEQGENIEARANMQHASYLAGVAFTRAYVGYVHAISHALGGLYSVAHGLANSVVLPHVLRQYGEVVYPKLAELSLACGIALTQDNMSEQALKFIQWIEQSNTKMGIPTHIVELQESDIAVIVERALKEANPLYPVPRIFNRDEMTLVVTKLLAE</sequence>
<comment type="cofactor">
    <cofactor evidence="1">
        <name>Fe cation</name>
        <dbReference type="ChEBI" id="CHEBI:24875"/>
    </cofactor>
</comment>
<dbReference type="Gene3D" id="3.40.50.1970">
    <property type="match status" value="1"/>
</dbReference>
<reference evidence="7 8" key="1">
    <citation type="journal article" date="2013" name="Nat. Commun.">
        <title>Genome sequence and functional genomic analysis of the oil-degrading bacterium Oleispira antarctica.</title>
        <authorList>
            <person name="Kube M."/>
            <person name="Chernikova T.N."/>
            <person name="Al-Ramahi Y."/>
            <person name="Beloqui A."/>
            <person name="Lopez-Cortez N."/>
            <person name="Guazzaroni M.E."/>
            <person name="Heipieper H.J."/>
            <person name="Klages S."/>
            <person name="Kotsyurbenko O.R."/>
            <person name="Langer I."/>
            <person name="Nechitaylo T.Y."/>
            <person name="Lunsdorf H."/>
            <person name="Fernandez M."/>
            <person name="Juarez S."/>
            <person name="Ciordia S."/>
            <person name="Singer A."/>
            <person name="Kagan O."/>
            <person name="Egorova O."/>
            <person name="Petit P.A."/>
            <person name="Stogios P."/>
            <person name="Kim Y."/>
            <person name="Tchigvintsev A."/>
            <person name="Flick R."/>
            <person name="Denaro R."/>
            <person name="Genovese M."/>
            <person name="Albar J.P."/>
            <person name="Reva O.N."/>
            <person name="Martinez-Gomariz M."/>
            <person name="Tran H."/>
            <person name="Ferrer M."/>
            <person name="Savchenko A."/>
            <person name="Yakunin A.F."/>
            <person name="Yakimov M.M."/>
            <person name="Golyshina O.V."/>
            <person name="Reinhardt R."/>
            <person name="Golyshin P.N."/>
        </authorList>
    </citation>
    <scope>NUCLEOTIDE SEQUENCE [LARGE SCALE GENOMIC DNA]</scope>
</reference>
<organism evidence="7 8">
    <name type="scientific">Oleispira antarctica RB-8</name>
    <dbReference type="NCBI Taxonomy" id="698738"/>
    <lineage>
        <taxon>Bacteria</taxon>
        <taxon>Pseudomonadati</taxon>
        <taxon>Pseudomonadota</taxon>
        <taxon>Gammaproteobacteria</taxon>
        <taxon>Oceanospirillales</taxon>
        <taxon>Oceanospirillaceae</taxon>
        <taxon>Oleispira</taxon>
    </lineage>
</organism>